<evidence type="ECO:0000313" key="8">
    <source>
        <dbReference type="Proteomes" id="UP001596119"/>
    </source>
</evidence>
<dbReference type="Pfam" id="PF00501">
    <property type="entry name" value="AMP-binding"/>
    <property type="match status" value="1"/>
</dbReference>
<dbReference type="Pfam" id="PF13193">
    <property type="entry name" value="AMP-binding_C"/>
    <property type="match status" value="1"/>
</dbReference>
<feature type="domain" description="AMP-binding enzyme C-terminal" evidence="6">
    <location>
        <begin position="444"/>
        <end position="521"/>
    </location>
</feature>
<dbReference type="EMBL" id="JBHSQK010000007">
    <property type="protein sequence ID" value="MFC5947509.1"/>
    <property type="molecule type" value="Genomic_DNA"/>
</dbReference>
<dbReference type="RefSeq" id="WP_379564428.1">
    <property type="nucleotide sequence ID" value="NZ_JBHSQK010000007.1"/>
</dbReference>
<dbReference type="Gene3D" id="3.30.300.30">
    <property type="match status" value="1"/>
</dbReference>
<dbReference type="PROSITE" id="PS00455">
    <property type="entry name" value="AMP_BINDING"/>
    <property type="match status" value="1"/>
</dbReference>
<protein>
    <submittedName>
        <fullName evidence="7">AMP-binding protein</fullName>
    </submittedName>
</protein>
<dbReference type="Proteomes" id="UP001596119">
    <property type="component" value="Unassembled WGS sequence"/>
</dbReference>
<dbReference type="SUPFAM" id="SSF56801">
    <property type="entry name" value="Acetyl-CoA synthetase-like"/>
    <property type="match status" value="1"/>
</dbReference>
<proteinExistence type="inferred from homology"/>
<feature type="domain" description="AMP-dependent synthetase/ligase" evidence="5">
    <location>
        <begin position="39"/>
        <end position="378"/>
    </location>
</feature>
<dbReference type="PANTHER" id="PTHR43605:SF10">
    <property type="entry name" value="ACYL-COA SYNTHETASE MEDIUM CHAIN FAMILY MEMBER 3"/>
    <property type="match status" value="1"/>
</dbReference>
<dbReference type="Gene3D" id="3.40.50.12780">
    <property type="entry name" value="N-terminal domain of ligase-like"/>
    <property type="match status" value="1"/>
</dbReference>
<keyword evidence="2" id="KW-0436">Ligase</keyword>
<evidence type="ECO:0000256" key="4">
    <source>
        <dbReference type="ARBA" id="ARBA00022840"/>
    </source>
</evidence>
<reference evidence="8" key="1">
    <citation type="journal article" date="2019" name="Int. J. Syst. Evol. Microbiol.">
        <title>The Global Catalogue of Microorganisms (GCM) 10K type strain sequencing project: providing services to taxonomists for standard genome sequencing and annotation.</title>
        <authorList>
            <consortium name="The Broad Institute Genomics Platform"/>
            <consortium name="The Broad Institute Genome Sequencing Center for Infectious Disease"/>
            <person name="Wu L."/>
            <person name="Ma J."/>
        </authorList>
    </citation>
    <scope>NUCLEOTIDE SEQUENCE [LARGE SCALE GENOMIC DNA]</scope>
    <source>
        <strain evidence="8">CGMCC 4.7397</strain>
    </source>
</reference>
<evidence type="ECO:0000259" key="6">
    <source>
        <dbReference type="Pfam" id="PF13193"/>
    </source>
</evidence>
<dbReference type="InterPro" id="IPR042099">
    <property type="entry name" value="ANL_N_sf"/>
</dbReference>
<organism evidence="7 8">
    <name type="scientific">Pseudonocardia lutea</name>
    <dbReference type="NCBI Taxonomy" id="2172015"/>
    <lineage>
        <taxon>Bacteria</taxon>
        <taxon>Bacillati</taxon>
        <taxon>Actinomycetota</taxon>
        <taxon>Actinomycetes</taxon>
        <taxon>Pseudonocardiales</taxon>
        <taxon>Pseudonocardiaceae</taxon>
        <taxon>Pseudonocardia</taxon>
    </lineage>
</organism>
<dbReference type="InterPro" id="IPR025110">
    <property type="entry name" value="AMP-bd_C"/>
</dbReference>
<dbReference type="InterPro" id="IPR020845">
    <property type="entry name" value="AMP-binding_CS"/>
</dbReference>
<dbReference type="InterPro" id="IPR045851">
    <property type="entry name" value="AMP-bd_C_sf"/>
</dbReference>
<keyword evidence="4" id="KW-0067">ATP-binding</keyword>
<name>A0ABW1I5F0_9PSEU</name>
<dbReference type="InterPro" id="IPR000873">
    <property type="entry name" value="AMP-dep_synth/lig_dom"/>
</dbReference>
<evidence type="ECO:0000256" key="2">
    <source>
        <dbReference type="ARBA" id="ARBA00022598"/>
    </source>
</evidence>
<evidence type="ECO:0000256" key="3">
    <source>
        <dbReference type="ARBA" id="ARBA00022741"/>
    </source>
</evidence>
<evidence type="ECO:0000256" key="1">
    <source>
        <dbReference type="ARBA" id="ARBA00006432"/>
    </source>
</evidence>
<gene>
    <name evidence="7" type="ORF">ACFQH9_04375</name>
</gene>
<comment type="similarity">
    <text evidence="1">Belongs to the ATP-dependent AMP-binding enzyme family.</text>
</comment>
<accession>A0ABW1I5F0</accession>
<dbReference type="InterPro" id="IPR051087">
    <property type="entry name" value="Mitochondrial_ACSM"/>
</dbReference>
<comment type="caution">
    <text evidence="7">The sequence shown here is derived from an EMBL/GenBank/DDBJ whole genome shotgun (WGS) entry which is preliminary data.</text>
</comment>
<keyword evidence="8" id="KW-1185">Reference proteome</keyword>
<evidence type="ECO:0000313" key="7">
    <source>
        <dbReference type="EMBL" id="MFC5947509.1"/>
    </source>
</evidence>
<keyword evidence="3" id="KW-0547">Nucleotide-binding</keyword>
<evidence type="ECO:0000259" key="5">
    <source>
        <dbReference type="Pfam" id="PF00501"/>
    </source>
</evidence>
<dbReference type="PANTHER" id="PTHR43605">
    <property type="entry name" value="ACYL-COENZYME A SYNTHETASE"/>
    <property type="match status" value="1"/>
</dbReference>
<sequence length="546" mass="59480">MIDDYREHPSGLPGACVAELLCDRHDPASVAFTVRGRDGLSADLTYGELHDRSARLASGLASLGVGRGDHVATLMSKGLDLVTTLLAVWRLGAVYLPLFTAFGPGAVGDRLRRANVRVVVCDEHERHKLEPGTELGGRPSWRVVNTGGTLCDGDVRFADLLHGPPTTAPVAVGPDGPMIVLFTSGTTGRPKEVQVPVRALASFECYLTYGLGVTGDDVYWNVADPGWAYGLYNAVVAPLLVGRRSVLVASKFTVEETWRVLAEYGVTNLAATPTVFRALRASGRPGGDLALRRVSSAGEPLNPDVVEWSRREFGTAIRDHYGQTELGMVLGNHHHPAVSREIRPGSMGQELPGWTAAVLAEDRDEVVGPDQIGRLVIDVRASPLMWFEGYRNDPRATAERFSRDRRWYVTGDLARRDGDGYFHFSSRDDDVIIMAGYRIGPFDVESVLLNHPAVVEAACVSTADDLRGEVIEAFVVLRTAVEPSAELVNHLQGLVRNQYGAHAYPRRVHFVDELPKTESGKIQRAALRMRAAEQQPVPADSASRRS</sequence>